<feature type="non-terminal residue" evidence="1">
    <location>
        <position position="117"/>
    </location>
</feature>
<sequence length="117" mass="12318">YSSSLTPVSIRLHNVAIADAGTYSVHVNMDAHGSTDREVQTVEVQVSGGSDTLLATQVVGNFFVAPGSSHSLQFLPNAGIRLHNVVIADAGTYSVHVNMDVHGSTESEVQTVEVQVS</sequence>
<dbReference type="EMBL" id="JACVVK020000147">
    <property type="protein sequence ID" value="KAK7488760.1"/>
    <property type="molecule type" value="Genomic_DNA"/>
</dbReference>
<evidence type="ECO:0000313" key="1">
    <source>
        <dbReference type="EMBL" id="KAK7488760.1"/>
    </source>
</evidence>
<reference evidence="1 2" key="1">
    <citation type="journal article" date="2023" name="Sci. Data">
        <title>Genome assembly of the Korean intertidal mud-creeper Batillaria attramentaria.</title>
        <authorList>
            <person name="Patra A.K."/>
            <person name="Ho P.T."/>
            <person name="Jun S."/>
            <person name="Lee S.J."/>
            <person name="Kim Y."/>
            <person name="Won Y.J."/>
        </authorList>
    </citation>
    <scope>NUCLEOTIDE SEQUENCE [LARGE SCALE GENOMIC DNA]</scope>
    <source>
        <strain evidence="1">Wonlab-2016</strain>
    </source>
</reference>
<feature type="non-terminal residue" evidence="1">
    <location>
        <position position="1"/>
    </location>
</feature>
<evidence type="ECO:0000313" key="2">
    <source>
        <dbReference type="Proteomes" id="UP001519460"/>
    </source>
</evidence>
<accession>A0ABD0KND7</accession>
<proteinExistence type="predicted"/>
<protein>
    <submittedName>
        <fullName evidence="1">Uncharacterized protein</fullName>
    </submittedName>
</protein>
<organism evidence="1 2">
    <name type="scientific">Batillaria attramentaria</name>
    <dbReference type="NCBI Taxonomy" id="370345"/>
    <lineage>
        <taxon>Eukaryota</taxon>
        <taxon>Metazoa</taxon>
        <taxon>Spiralia</taxon>
        <taxon>Lophotrochozoa</taxon>
        <taxon>Mollusca</taxon>
        <taxon>Gastropoda</taxon>
        <taxon>Caenogastropoda</taxon>
        <taxon>Sorbeoconcha</taxon>
        <taxon>Cerithioidea</taxon>
        <taxon>Batillariidae</taxon>
        <taxon>Batillaria</taxon>
    </lineage>
</organism>
<dbReference type="Proteomes" id="UP001519460">
    <property type="component" value="Unassembled WGS sequence"/>
</dbReference>
<comment type="caution">
    <text evidence="1">The sequence shown here is derived from an EMBL/GenBank/DDBJ whole genome shotgun (WGS) entry which is preliminary data.</text>
</comment>
<name>A0ABD0KND7_9CAEN</name>
<keyword evidence="2" id="KW-1185">Reference proteome</keyword>
<dbReference type="AlphaFoldDB" id="A0ABD0KND7"/>
<gene>
    <name evidence="1" type="ORF">BaRGS_00020057</name>
</gene>